<reference evidence="2 3" key="2">
    <citation type="journal article" date="2014" name="Genome Announc.">
        <title>Draft Genome Sequence of 'Candidatus Phytoplasma asteris' Strain OY-V, an Unculturable Plant-Pathogenic Bacterium.</title>
        <authorList>
            <person name="Kakizawa S."/>
            <person name="Makino A."/>
            <person name="Ishii Y."/>
            <person name="Tamaki H."/>
            <person name="Kamagata Y."/>
        </authorList>
    </citation>
    <scope>NUCLEOTIDE SEQUENCE [LARGE SCALE GENOMIC DNA]</scope>
    <source>
        <strain evidence="2 3">OY-V</strain>
    </source>
</reference>
<gene>
    <name evidence="2" type="ORF">OYV_07110</name>
</gene>
<evidence type="ECO:0000256" key="1">
    <source>
        <dbReference type="SAM" id="Coils"/>
    </source>
</evidence>
<accession>A0ABQ0J3L9</accession>
<name>A0ABQ0J3L9_9MOLU</name>
<keyword evidence="3" id="KW-1185">Reference proteome</keyword>
<comment type="caution">
    <text evidence="2">The sequence shown here is derived from an EMBL/GenBank/DDBJ whole genome shotgun (WGS) entry which is preliminary data.</text>
</comment>
<dbReference type="Proteomes" id="UP000028900">
    <property type="component" value="Unassembled WGS sequence"/>
</dbReference>
<evidence type="ECO:0000313" key="3">
    <source>
        <dbReference type="Proteomes" id="UP000028900"/>
    </source>
</evidence>
<dbReference type="EMBL" id="BBIY01000068">
    <property type="protein sequence ID" value="GAK74211.1"/>
    <property type="molecule type" value="Genomic_DNA"/>
</dbReference>
<feature type="coiled-coil region" evidence="1">
    <location>
        <begin position="3"/>
        <end position="33"/>
    </location>
</feature>
<dbReference type="RefSeq" id="WP_042068277.1">
    <property type="nucleotide sequence ID" value="NZ_BBIY01000068.1"/>
</dbReference>
<organism evidence="2 3">
    <name type="scientific">'Chrysanthemum coronarium' phytoplasma</name>
    <dbReference type="NCBI Taxonomy" id="1520703"/>
    <lineage>
        <taxon>Bacteria</taxon>
        <taxon>Bacillati</taxon>
        <taxon>Mycoplasmatota</taxon>
        <taxon>Mollicutes</taxon>
        <taxon>Acholeplasmatales</taxon>
        <taxon>Acholeplasmataceae</taxon>
        <taxon>Candidatus Phytoplasma</taxon>
        <taxon>16SrI (Aster yellows group)</taxon>
    </lineage>
</organism>
<protein>
    <submittedName>
        <fullName evidence="2">Hypothetical threonine synthase</fullName>
    </submittedName>
</protein>
<evidence type="ECO:0000313" key="2">
    <source>
        <dbReference type="EMBL" id="GAK74211.1"/>
    </source>
</evidence>
<proteinExistence type="predicted"/>
<sequence length="248" mass="30327">MKKEEKLVLIEELKNLNKLYKENKINIKEAEKRFDDFYKKKYRDSYFRISDMNKIKNLKDEYLLNIDDENYDEIEENIYPLESFKDNEIKKEIIDFFEKRKDSNYKKNLVIEHRSRIGTRSLCYSIMNKLNLSYNTILGNYINRFDFRSIYYNNNTDVNIFFHEAKELTKNDFLKKILDREDFVIKPHYEPIRIINMKDKLNIFLCDYVAFLYGIKNIEIINYVNEKCKFIKIDYEKIGGKLYIDEKN</sequence>
<reference evidence="3" key="1">
    <citation type="journal article" date="2014" name="Genome Announc.">
        <title>Draft Genome Sequence of ''Candidatus Phytoplasma asteris'' Strain OY-V, an Unculturable Plant-Pathogenic Bacterium.</title>
        <authorList>
            <person name="Kakizawa S."/>
            <person name="Makino A."/>
            <person name="Ishii Y."/>
            <person name="Tamaki H."/>
            <person name="Kamagata Y."/>
        </authorList>
    </citation>
    <scope>NUCLEOTIDE SEQUENCE [LARGE SCALE GENOMIC DNA]</scope>
    <source>
        <strain evidence="3">OY-V</strain>
    </source>
</reference>
<keyword evidence="1" id="KW-0175">Coiled coil</keyword>